<evidence type="ECO:0000313" key="2">
    <source>
        <dbReference type="Proteomes" id="UP000005365"/>
    </source>
</evidence>
<protein>
    <submittedName>
        <fullName evidence="1">Uncharacterized protein</fullName>
    </submittedName>
</protein>
<reference evidence="1" key="1">
    <citation type="submission" date="2009-07" db="EMBL/GenBank/DDBJ databases">
        <authorList>
            <person name="Weinstock G."/>
            <person name="Sodergren E."/>
            <person name="Clifton S."/>
            <person name="Fulton L."/>
            <person name="Fulton B."/>
            <person name="Courtney L."/>
            <person name="Fronick C."/>
            <person name="Harrison M."/>
            <person name="Strong C."/>
            <person name="Farmer C."/>
            <person name="Delahaunty K."/>
            <person name="Markovic C."/>
            <person name="Hall O."/>
            <person name="Minx P."/>
            <person name="Tomlinson C."/>
            <person name="Mitreva M."/>
            <person name="Nelson J."/>
            <person name="Hou S."/>
            <person name="Wollam A."/>
            <person name="Pepin K.H."/>
            <person name="Johnson M."/>
            <person name="Bhonagiri V."/>
            <person name="Nash W.E."/>
            <person name="Warren W."/>
            <person name="Chinwalla A."/>
            <person name="Mardis E.R."/>
            <person name="Wilson R.K."/>
        </authorList>
    </citation>
    <scope>NUCLEOTIDE SEQUENCE [LARGE SCALE GENOMIC DNA]</scope>
    <source>
        <strain evidence="1">ATCC 29256</strain>
    </source>
</reference>
<gene>
    <name evidence="1" type="ORF">NEISICOT_02229</name>
</gene>
<sequence length="97" mass="11265">MICRHINPFSIFQTTSIRLDMVRYCIAKGFFNEYGEITIKRSGRDTRSSENGSSLFRRPLVRWYGLFWPGFAVLSVGYGRYDGLHNLPQKAYIIPIP</sequence>
<organism evidence="1 2">
    <name type="scientific">Neisseria sicca ATCC 29256</name>
    <dbReference type="NCBI Taxonomy" id="547045"/>
    <lineage>
        <taxon>Bacteria</taxon>
        <taxon>Pseudomonadati</taxon>
        <taxon>Pseudomonadota</taxon>
        <taxon>Betaproteobacteria</taxon>
        <taxon>Neisseriales</taxon>
        <taxon>Neisseriaceae</taxon>
        <taxon>Neisseria</taxon>
    </lineage>
</organism>
<accession>C6M6S5</accession>
<proteinExistence type="predicted"/>
<keyword evidence="2" id="KW-1185">Reference proteome</keyword>
<name>C6M6S5_NEISI</name>
<comment type="caution">
    <text evidence="1">The sequence shown here is derived from an EMBL/GenBank/DDBJ whole genome shotgun (WGS) entry which is preliminary data.</text>
</comment>
<dbReference type="EMBL" id="ACKO02000013">
    <property type="protein sequence ID" value="EET44047.1"/>
    <property type="molecule type" value="Genomic_DNA"/>
</dbReference>
<dbReference type="AlphaFoldDB" id="C6M6S5"/>
<dbReference type="Proteomes" id="UP000005365">
    <property type="component" value="Unassembled WGS sequence"/>
</dbReference>
<evidence type="ECO:0000313" key="1">
    <source>
        <dbReference type="EMBL" id="EET44047.1"/>
    </source>
</evidence>